<dbReference type="OrthoDB" id="9807064at2"/>
<keyword evidence="9" id="KW-1185">Reference proteome</keyword>
<feature type="binding site" evidence="6">
    <location>
        <position position="182"/>
    </location>
    <ligand>
        <name>biotin</name>
        <dbReference type="ChEBI" id="CHEBI:57586"/>
    </ligand>
</feature>
<evidence type="ECO:0000256" key="4">
    <source>
        <dbReference type="ARBA" id="ARBA00023267"/>
    </source>
</evidence>
<dbReference type="GO" id="GO:0005737">
    <property type="term" value="C:cytoplasm"/>
    <property type="evidence" value="ECO:0007669"/>
    <property type="project" value="TreeGrafter"/>
</dbReference>
<comment type="caution">
    <text evidence="8">The sequence shown here is derived from an EMBL/GenBank/DDBJ whole genome shotgun (WGS) entry which is preliminary data.</text>
</comment>
<evidence type="ECO:0000256" key="3">
    <source>
        <dbReference type="ARBA" id="ARBA00022840"/>
    </source>
</evidence>
<dbReference type="PROSITE" id="PS51733">
    <property type="entry name" value="BPL_LPL_CATALYTIC"/>
    <property type="match status" value="1"/>
</dbReference>
<comment type="function">
    <text evidence="6">Acts both as a biotin--[acetyl-CoA-carboxylase] ligase and a biotin-operon repressor. In the presence of ATP, BirA activates biotin to form the BirA-biotinyl-5'-adenylate (BirA-bio-5'-AMP or holoBirA) complex. HoloBirA can either transfer the biotinyl moiety to the biotin carboxyl carrier protein (BCCP) subunit of acetyl-CoA carboxylase, or bind to the biotin operator site and inhibit transcription of the operon.</text>
</comment>
<evidence type="ECO:0000256" key="5">
    <source>
        <dbReference type="ARBA" id="ARBA00047846"/>
    </source>
</evidence>
<dbReference type="CDD" id="cd16442">
    <property type="entry name" value="BPL"/>
    <property type="match status" value="1"/>
</dbReference>
<dbReference type="Pfam" id="PF02237">
    <property type="entry name" value="BPL_C"/>
    <property type="match status" value="1"/>
</dbReference>
<dbReference type="HAMAP" id="MF_00978">
    <property type="entry name" value="Bifunct_BirA"/>
    <property type="match status" value="1"/>
</dbReference>
<evidence type="ECO:0000256" key="6">
    <source>
        <dbReference type="HAMAP-Rule" id="MF_00978"/>
    </source>
</evidence>
<keyword evidence="6" id="KW-0804">Transcription</keyword>
<keyword evidence="2 6" id="KW-0547">Nucleotide-binding</keyword>
<evidence type="ECO:0000313" key="9">
    <source>
        <dbReference type="Proteomes" id="UP000238220"/>
    </source>
</evidence>
<dbReference type="SUPFAM" id="SSF46785">
    <property type="entry name" value="Winged helix' DNA-binding domain"/>
    <property type="match status" value="1"/>
</dbReference>
<evidence type="ECO:0000256" key="1">
    <source>
        <dbReference type="ARBA" id="ARBA00022598"/>
    </source>
</evidence>
<dbReference type="NCBIfam" id="TIGR00121">
    <property type="entry name" value="birA_ligase"/>
    <property type="match status" value="1"/>
</dbReference>
<reference evidence="8 9" key="1">
    <citation type="submission" date="2018-02" db="EMBL/GenBank/DDBJ databases">
        <title>Genome sequencing of Solimonas sp. HR-BB.</title>
        <authorList>
            <person name="Lee Y."/>
            <person name="Jeon C.O."/>
        </authorList>
    </citation>
    <scope>NUCLEOTIDE SEQUENCE [LARGE SCALE GENOMIC DNA]</scope>
    <source>
        <strain evidence="8 9">HR-BB</strain>
    </source>
</reference>
<dbReference type="InterPro" id="IPR011991">
    <property type="entry name" value="ArsR-like_HTH"/>
</dbReference>
<dbReference type="SUPFAM" id="SSF55681">
    <property type="entry name" value="Class II aaRS and biotin synthetases"/>
    <property type="match status" value="1"/>
</dbReference>
<keyword evidence="3 6" id="KW-0067">ATP-binding</keyword>
<dbReference type="GO" id="GO:0005524">
    <property type="term" value="F:ATP binding"/>
    <property type="evidence" value="ECO:0007669"/>
    <property type="project" value="UniProtKB-UniRule"/>
</dbReference>
<dbReference type="Gene3D" id="3.30.930.10">
    <property type="entry name" value="Bira Bifunctional Protein, Domain 2"/>
    <property type="match status" value="1"/>
</dbReference>
<dbReference type="SUPFAM" id="SSF50037">
    <property type="entry name" value="C-terminal domain of transcriptional repressors"/>
    <property type="match status" value="1"/>
</dbReference>
<keyword evidence="6" id="KW-0805">Transcription regulation</keyword>
<dbReference type="Pfam" id="PF08279">
    <property type="entry name" value="HTH_11"/>
    <property type="match status" value="1"/>
</dbReference>
<dbReference type="Gene3D" id="1.10.10.10">
    <property type="entry name" value="Winged helix-like DNA-binding domain superfamily/Winged helix DNA-binding domain"/>
    <property type="match status" value="1"/>
</dbReference>
<dbReference type="Proteomes" id="UP000238220">
    <property type="component" value="Unassembled WGS sequence"/>
</dbReference>
<dbReference type="CDD" id="cd00090">
    <property type="entry name" value="HTH_ARSR"/>
    <property type="match status" value="1"/>
</dbReference>
<feature type="binding site" evidence="6">
    <location>
        <begin position="115"/>
        <end position="117"/>
    </location>
    <ligand>
        <name>biotin</name>
        <dbReference type="ChEBI" id="CHEBI:57586"/>
    </ligand>
</feature>
<dbReference type="NCBIfam" id="NF008847">
    <property type="entry name" value="PRK11886.1-2"/>
    <property type="match status" value="1"/>
</dbReference>
<dbReference type="GO" id="GO:0004077">
    <property type="term" value="F:biotin--[biotin carboxyl-carrier protein] ligase activity"/>
    <property type="evidence" value="ECO:0007669"/>
    <property type="project" value="UniProtKB-UniRule"/>
</dbReference>
<evidence type="ECO:0000256" key="2">
    <source>
        <dbReference type="ARBA" id="ARBA00022741"/>
    </source>
</evidence>
<dbReference type="AlphaFoldDB" id="A0A2S5TAF4"/>
<dbReference type="PANTHER" id="PTHR12835">
    <property type="entry name" value="BIOTIN PROTEIN LIGASE"/>
    <property type="match status" value="1"/>
</dbReference>
<dbReference type="Gene3D" id="2.30.30.100">
    <property type="match status" value="1"/>
</dbReference>
<feature type="DNA-binding region" description="H-T-H motif" evidence="6">
    <location>
        <begin position="25"/>
        <end position="44"/>
    </location>
</feature>
<dbReference type="InterPro" id="IPR036390">
    <property type="entry name" value="WH_DNA-bd_sf"/>
</dbReference>
<dbReference type="InterPro" id="IPR030855">
    <property type="entry name" value="Bifunct_BirA"/>
</dbReference>
<accession>A0A2S5TAF4</accession>
<keyword evidence="1 6" id="KW-0436">Ligase</keyword>
<keyword evidence="6" id="KW-0678">Repressor</keyword>
<dbReference type="EMBL" id="PSNW01000017">
    <property type="protein sequence ID" value="PPE71949.1"/>
    <property type="molecule type" value="Genomic_DNA"/>
</dbReference>
<dbReference type="Pfam" id="PF03099">
    <property type="entry name" value="BPL_LplA_LipB"/>
    <property type="match status" value="1"/>
</dbReference>
<name>A0A2S5TAF4_9GAMM</name>
<dbReference type="InterPro" id="IPR004408">
    <property type="entry name" value="Biotin_CoA_COase_ligase"/>
</dbReference>
<keyword evidence="4 6" id="KW-0092">Biotin</keyword>
<sequence length="319" mass="34288">MAQPLIEAERLKLVDALADGEWHSGEDLAAAEGISRAALAKRIEKLRDWGLDVEARQGLGYRLPQPLERLRPERIGAKLAFEVLTATDSTNTRLLESDPARDPQALLAEYQTAGRGRRGREWRSPFAANLYLSLAWSFPSWPATLSALPLAVGVICAQALQAQGAADIGLKWPNDLYARGRKLGGILIEHRGEAGGNCRVVIGIGINVSMSLQQAEGIAQPWIPLAELTAAPPSRNGLAAALLQRLAEGIARFEAQGFGAFAAEWAALDLANGRPVRVLQGEREYEGIGRGVDAQGALIVEALGQYQTLHSGEISLRLA</sequence>
<comment type="similarity">
    <text evidence="6">Belongs to the biotin--protein ligase family.</text>
</comment>
<dbReference type="InterPro" id="IPR003142">
    <property type="entry name" value="BPL_C"/>
</dbReference>
<gene>
    <name evidence="6" type="primary">birA</name>
    <name evidence="8" type="ORF">C3942_20630</name>
</gene>
<dbReference type="InterPro" id="IPR036388">
    <property type="entry name" value="WH-like_DNA-bd_sf"/>
</dbReference>
<dbReference type="InterPro" id="IPR004143">
    <property type="entry name" value="BPL_LPL_catalytic"/>
</dbReference>
<dbReference type="RefSeq" id="WP_104232260.1">
    <property type="nucleotide sequence ID" value="NZ_PSNW01000017.1"/>
</dbReference>
<feature type="binding site" evidence="6">
    <location>
        <position position="111"/>
    </location>
    <ligand>
        <name>biotin</name>
        <dbReference type="ChEBI" id="CHEBI:57586"/>
    </ligand>
</feature>
<dbReference type="GO" id="GO:0003677">
    <property type="term" value="F:DNA binding"/>
    <property type="evidence" value="ECO:0007669"/>
    <property type="project" value="UniProtKB-UniRule"/>
</dbReference>
<dbReference type="InterPro" id="IPR045864">
    <property type="entry name" value="aa-tRNA-synth_II/BPL/LPL"/>
</dbReference>
<dbReference type="EC" id="6.3.4.15" evidence="6"/>
<proteinExistence type="inferred from homology"/>
<evidence type="ECO:0000259" key="7">
    <source>
        <dbReference type="PROSITE" id="PS51733"/>
    </source>
</evidence>
<dbReference type="InterPro" id="IPR008988">
    <property type="entry name" value="Transcriptional_repressor_C"/>
</dbReference>
<dbReference type="GO" id="GO:0006355">
    <property type="term" value="P:regulation of DNA-templated transcription"/>
    <property type="evidence" value="ECO:0007669"/>
    <property type="project" value="UniProtKB-UniRule"/>
</dbReference>
<feature type="domain" description="BPL/LPL catalytic" evidence="7">
    <location>
        <begin position="64"/>
        <end position="254"/>
    </location>
</feature>
<dbReference type="InterPro" id="IPR013196">
    <property type="entry name" value="HTH_11"/>
</dbReference>
<dbReference type="PANTHER" id="PTHR12835:SF5">
    <property type="entry name" value="BIOTIN--PROTEIN LIGASE"/>
    <property type="match status" value="1"/>
</dbReference>
<protein>
    <recommendedName>
        <fullName evidence="6">Bifunctional ligase/repressor BirA</fullName>
    </recommendedName>
    <alternativeName>
        <fullName evidence="6">Biotin operon repressor</fullName>
    </alternativeName>
    <alternativeName>
        <fullName evidence="6">Biotin--[acetyl-CoA-carboxylase] ligase</fullName>
        <ecNumber evidence="6">6.3.4.15</ecNumber>
    </alternativeName>
    <alternativeName>
        <fullName evidence="6">Biotin--protein ligase</fullName>
    </alternativeName>
    <alternativeName>
        <fullName evidence="6">Biotin-[acetyl-CoA carboxylase] synthetase</fullName>
    </alternativeName>
</protein>
<organism evidence="8 9">
    <name type="scientific">Solimonas fluminis</name>
    <dbReference type="NCBI Taxonomy" id="2086571"/>
    <lineage>
        <taxon>Bacteria</taxon>
        <taxon>Pseudomonadati</taxon>
        <taxon>Pseudomonadota</taxon>
        <taxon>Gammaproteobacteria</taxon>
        <taxon>Nevskiales</taxon>
        <taxon>Nevskiaceae</taxon>
        <taxon>Solimonas</taxon>
    </lineage>
</organism>
<comment type="catalytic activity">
    <reaction evidence="5 6">
        <text>biotin + L-lysyl-[protein] + ATP = N(6)-biotinyl-L-lysyl-[protein] + AMP + diphosphate + H(+)</text>
        <dbReference type="Rhea" id="RHEA:11756"/>
        <dbReference type="Rhea" id="RHEA-COMP:9752"/>
        <dbReference type="Rhea" id="RHEA-COMP:10505"/>
        <dbReference type="ChEBI" id="CHEBI:15378"/>
        <dbReference type="ChEBI" id="CHEBI:29969"/>
        <dbReference type="ChEBI" id="CHEBI:30616"/>
        <dbReference type="ChEBI" id="CHEBI:33019"/>
        <dbReference type="ChEBI" id="CHEBI:57586"/>
        <dbReference type="ChEBI" id="CHEBI:83144"/>
        <dbReference type="ChEBI" id="CHEBI:456215"/>
        <dbReference type="EC" id="6.3.4.15"/>
    </reaction>
</comment>
<feature type="binding site" evidence="6">
    <location>
        <begin position="89"/>
        <end position="91"/>
    </location>
    <ligand>
        <name>biotin</name>
        <dbReference type="ChEBI" id="CHEBI:57586"/>
    </ligand>
</feature>
<keyword evidence="6" id="KW-0238">DNA-binding</keyword>
<evidence type="ECO:0000313" key="8">
    <source>
        <dbReference type="EMBL" id="PPE71949.1"/>
    </source>
</evidence>